<dbReference type="SUPFAM" id="SSF50729">
    <property type="entry name" value="PH domain-like"/>
    <property type="match status" value="1"/>
</dbReference>
<gene>
    <name evidence="2" type="ORF">BN2614_LOCUS2</name>
</gene>
<organism evidence="2 3">
    <name type="scientific">Gulo gulo</name>
    <name type="common">Wolverine</name>
    <name type="synonym">Gluton</name>
    <dbReference type="NCBI Taxonomy" id="48420"/>
    <lineage>
        <taxon>Eukaryota</taxon>
        <taxon>Metazoa</taxon>
        <taxon>Chordata</taxon>
        <taxon>Craniata</taxon>
        <taxon>Vertebrata</taxon>
        <taxon>Euteleostomi</taxon>
        <taxon>Mammalia</taxon>
        <taxon>Eutheria</taxon>
        <taxon>Laurasiatheria</taxon>
        <taxon>Carnivora</taxon>
        <taxon>Caniformia</taxon>
        <taxon>Musteloidea</taxon>
        <taxon>Mustelidae</taxon>
        <taxon>Guloninae</taxon>
        <taxon>Gulo</taxon>
    </lineage>
</organism>
<comment type="caution">
    <text evidence="2">The sequence shown here is derived from an EMBL/GenBank/DDBJ whole genome shotgun (WGS) entry which is preliminary data.</text>
</comment>
<evidence type="ECO:0000313" key="3">
    <source>
        <dbReference type="Proteomes" id="UP000269945"/>
    </source>
</evidence>
<name>A0A9X9PZ37_GULGU</name>
<accession>A0A9X9PZ37</accession>
<dbReference type="Proteomes" id="UP000269945">
    <property type="component" value="Unassembled WGS sequence"/>
</dbReference>
<protein>
    <submittedName>
        <fullName evidence="2">Uncharacterized protein</fullName>
    </submittedName>
</protein>
<feature type="non-terminal residue" evidence="2">
    <location>
        <position position="1"/>
    </location>
</feature>
<sequence length="159" mass="17731">GRVTVAHKKAPPALIDECIEKFKHVSGRRRAEFDVGSPRSESPHPAGGPSFPERIPPGPQPAGDGEQGRGPMRKSFSQPGLRSLAFRKEFQDGSLRSRSFFSSFEENDIENHLISGHNIVQPTDMEENRTMLFTIGQSEVYLISPDTKKIALEKNFKEI</sequence>
<evidence type="ECO:0000313" key="2">
    <source>
        <dbReference type="EMBL" id="VCW78758.1"/>
    </source>
</evidence>
<evidence type="ECO:0000256" key="1">
    <source>
        <dbReference type="SAM" id="MobiDB-lite"/>
    </source>
</evidence>
<reference evidence="2 3" key="1">
    <citation type="submission" date="2018-10" db="EMBL/GenBank/DDBJ databases">
        <authorList>
            <person name="Ekblom R."/>
            <person name="Jareborg N."/>
        </authorList>
    </citation>
    <scope>NUCLEOTIDE SEQUENCE [LARGE SCALE GENOMIC DNA]</scope>
    <source>
        <tissue evidence="2">Muscle</tissue>
    </source>
</reference>
<keyword evidence="3" id="KW-1185">Reference proteome</keyword>
<feature type="non-terminal residue" evidence="2">
    <location>
        <position position="159"/>
    </location>
</feature>
<proteinExistence type="predicted"/>
<feature type="region of interest" description="Disordered" evidence="1">
    <location>
        <begin position="27"/>
        <end position="81"/>
    </location>
</feature>
<dbReference type="EMBL" id="CYRY02010664">
    <property type="protein sequence ID" value="VCW78758.1"/>
    <property type="molecule type" value="Genomic_DNA"/>
</dbReference>
<dbReference type="AlphaFoldDB" id="A0A9X9PZ37"/>